<organism evidence="2">
    <name type="scientific">freshwater metagenome</name>
    <dbReference type="NCBI Taxonomy" id="449393"/>
    <lineage>
        <taxon>unclassified sequences</taxon>
        <taxon>metagenomes</taxon>
        <taxon>ecological metagenomes</taxon>
    </lineage>
</organism>
<reference evidence="2" key="1">
    <citation type="submission" date="2020-05" db="EMBL/GenBank/DDBJ databases">
        <authorList>
            <person name="Chiriac C."/>
            <person name="Salcher M."/>
            <person name="Ghai R."/>
            <person name="Kavagutti S V."/>
        </authorList>
    </citation>
    <scope>NUCLEOTIDE SEQUENCE</scope>
</reference>
<gene>
    <name evidence="2" type="ORF">UFOPK4442_00448</name>
</gene>
<proteinExistence type="predicted"/>
<name>A0A6J7W6S2_9ZZZZ</name>
<evidence type="ECO:0000256" key="1">
    <source>
        <dbReference type="SAM" id="MobiDB-lite"/>
    </source>
</evidence>
<protein>
    <submittedName>
        <fullName evidence="2">Unannotated protein</fullName>
    </submittedName>
</protein>
<feature type="compositionally biased region" description="Polar residues" evidence="1">
    <location>
        <begin position="45"/>
        <end position="55"/>
    </location>
</feature>
<dbReference type="EMBL" id="CAFBSA010000064">
    <property type="protein sequence ID" value="CAB5147823.1"/>
    <property type="molecule type" value="Genomic_DNA"/>
</dbReference>
<sequence>MISVSPTQMLPDVGSSSPAIIRSVVVLPQPDGPSNAKNEPFGITNERSSTALKSP</sequence>
<dbReference type="AntiFam" id="ANF00112">
    <property type="entry name" value="Shadow ORF (opposite phnC)"/>
</dbReference>
<feature type="region of interest" description="Disordered" evidence="1">
    <location>
        <begin position="29"/>
        <end position="55"/>
    </location>
</feature>
<evidence type="ECO:0000313" key="2">
    <source>
        <dbReference type="EMBL" id="CAB5147823.1"/>
    </source>
</evidence>
<dbReference type="AlphaFoldDB" id="A0A6J7W6S2"/>
<accession>A0A6J7W6S2</accession>